<dbReference type="Gene3D" id="3.10.450.50">
    <property type="match status" value="1"/>
</dbReference>
<accession>A0A1P8WA13</accession>
<dbReference type="CDD" id="cd00093">
    <property type="entry name" value="HTH_XRE"/>
    <property type="match status" value="1"/>
</dbReference>
<evidence type="ECO:0000259" key="1">
    <source>
        <dbReference type="PROSITE" id="PS50943"/>
    </source>
</evidence>
<dbReference type="InterPro" id="IPR001387">
    <property type="entry name" value="Cro/C1-type_HTH"/>
</dbReference>
<dbReference type="SUPFAM" id="SSF47413">
    <property type="entry name" value="lambda repressor-like DNA-binding domains"/>
    <property type="match status" value="1"/>
</dbReference>
<dbReference type="Proteomes" id="UP000187735">
    <property type="component" value="Chromosome"/>
</dbReference>
<dbReference type="Pfam" id="PF07366">
    <property type="entry name" value="SnoaL"/>
    <property type="match status" value="1"/>
</dbReference>
<reference evidence="2 3" key="1">
    <citation type="journal article" date="2016" name="Front. Microbiol.">
        <title>Fuerstia marisgermanicae gen. nov., sp. nov., an Unusual Member of the Phylum Planctomycetes from the German Wadden Sea.</title>
        <authorList>
            <person name="Kohn T."/>
            <person name="Heuer A."/>
            <person name="Jogler M."/>
            <person name="Vollmers J."/>
            <person name="Boedeker C."/>
            <person name="Bunk B."/>
            <person name="Rast P."/>
            <person name="Borchert D."/>
            <person name="Glockner I."/>
            <person name="Freese H.M."/>
            <person name="Klenk H.P."/>
            <person name="Overmann J."/>
            <person name="Kaster A.K."/>
            <person name="Rohde M."/>
            <person name="Wiegand S."/>
            <person name="Jogler C."/>
        </authorList>
    </citation>
    <scope>NUCLEOTIDE SEQUENCE [LARGE SCALE GENOMIC DNA]</scope>
    <source>
        <strain evidence="2 3">NH11</strain>
    </source>
</reference>
<dbReference type="EMBL" id="CP017641">
    <property type="protein sequence ID" value="APZ90891.1"/>
    <property type="molecule type" value="Genomic_DNA"/>
</dbReference>
<feature type="domain" description="HTH cro/C1-type" evidence="1">
    <location>
        <begin position="31"/>
        <end position="62"/>
    </location>
</feature>
<dbReference type="GO" id="GO:0030638">
    <property type="term" value="P:polyketide metabolic process"/>
    <property type="evidence" value="ECO:0007669"/>
    <property type="project" value="InterPro"/>
</dbReference>
<protein>
    <submittedName>
        <fullName evidence="2">Putative ester cyclase</fullName>
    </submittedName>
</protein>
<name>A0A1P8WA13_9PLAN</name>
<dbReference type="Pfam" id="PF13560">
    <property type="entry name" value="HTH_31"/>
    <property type="match status" value="1"/>
</dbReference>
<evidence type="ECO:0000313" key="2">
    <source>
        <dbReference type="EMBL" id="APZ90891.1"/>
    </source>
</evidence>
<dbReference type="STRING" id="1891926.Fuma_00475"/>
<dbReference type="Gene3D" id="1.10.260.40">
    <property type="entry name" value="lambda repressor-like DNA-binding domains"/>
    <property type="match status" value="1"/>
</dbReference>
<gene>
    <name evidence="2" type="ORF">Fuma_00475</name>
</gene>
<sequence>MPRHFTDASDMMTDPDSVFRSGSVRVDGRRLKEIRHALGWTQQVAANKSGYTDRLIRKLERGGPVATDTLKDILDTYRESQPQGSQPRLPQSDQLVVRYSNPQVEGLTRSWFKRAFNKRDLSVIDDLMHERVLLYAEGSTLRGRAPIRQRISAIHMAFNPLELTVENVLVDGNSAVAYWSVRKKHVAEFLGIPATHRWVSLKGSSLAVFRDRQIVEARDHWDVQHLVEQLTG</sequence>
<dbReference type="GO" id="GO:0003677">
    <property type="term" value="F:DNA binding"/>
    <property type="evidence" value="ECO:0007669"/>
    <property type="project" value="InterPro"/>
</dbReference>
<dbReference type="InterPro" id="IPR010982">
    <property type="entry name" value="Lambda_DNA-bd_dom_sf"/>
</dbReference>
<keyword evidence="3" id="KW-1185">Reference proteome</keyword>
<dbReference type="InterPro" id="IPR032710">
    <property type="entry name" value="NTF2-like_dom_sf"/>
</dbReference>
<dbReference type="PROSITE" id="PS50943">
    <property type="entry name" value="HTH_CROC1"/>
    <property type="match status" value="1"/>
</dbReference>
<dbReference type="KEGG" id="fmr:Fuma_00475"/>
<organism evidence="2 3">
    <name type="scientific">Fuerstiella marisgermanici</name>
    <dbReference type="NCBI Taxonomy" id="1891926"/>
    <lineage>
        <taxon>Bacteria</taxon>
        <taxon>Pseudomonadati</taxon>
        <taxon>Planctomycetota</taxon>
        <taxon>Planctomycetia</taxon>
        <taxon>Planctomycetales</taxon>
        <taxon>Planctomycetaceae</taxon>
        <taxon>Fuerstiella</taxon>
    </lineage>
</organism>
<proteinExistence type="predicted"/>
<evidence type="ECO:0000313" key="3">
    <source>
        <dbReference type="Proteomes" id="UP000187735"/>
    </source>
</evidence>
<dbReference type="InterPro" id="IPR009959">
    <property type="entry name" value="Cyclase_SnoaL-like"/>
</dbReference>
<dbReference type="SUPFAM" id="SSF54427">
    <property type="entry name" value="NTF2-like"/>
    <property type="match status" value="1"/>
</dbReference>
<dbReference type="AlphaFoldDB" id="A0A1P8WA13"/>